<dbReference type="EMBL" id="SRXW01000006">
    <property type="protein sequence ID" value="TGY87325.1"/>
    <property type="molecule type" value="Genomic_DNA"/>
</dbReference>
<proteinExistence type="predicted"/>
<evidence type="ECO:0000313" key="3">
    <source>
        <dbReference type="Proteomes" id="UP000308054"/>
    </source>
</evidence>
<feature type="compositionally biased region" description="Acidic residues" evidence="1">
    <location>
        <begin position="123"/>
        <end position="132"/>
    </location>
</feature>
<evidence type="ECO:0000313" key="2">
    <source>
        <dbReference type="EMBL" id="TGY87325.1"/>
    </source>
</evidence>
<name>A0A4S2GW75_9PROT</name>
<dbReference type="RefSeq" id="WP_135997299.1">
    <property type="nucleotide sequence ID" value="NZ_CP071057.1"/>
</dbReference>
<feature type="region of interest" description="Disordered" evidence="1">
    <location>
        <begin position="94"/>
        <end position="132"/>
    </location>
</feature>
<dbReference type="AlphaFoldDB" id="A0A4S2GW75"/>
<accession>A0A4S2GW75</accession>
<sequence length="132" mass="14587">MTANVYPIHRAKVNAVARELRELCGIPISTLTAKLTEVWQDGYAHRMEAIRHDAVITTVDCGDPRPPIVSADPALAECIRSGQVSARQIEEHRRAGEIEDDGMITVRPNVRAPRFIDQKDPGDEQPEPPEAA</sequence>
<protein>
    <submittedName>
        <fullName evidence="2">Uncharacterized protein</fullName>
    </submittedName>
</protein>
<gene>
    <name evidence="2" type="ORF">E5163_14755</name>
</gene>
<comment type="caution">
    <text evidence="2">The sequence shown here is derived from an EMBL/GenBank/DDBJ whole genome shotgun (WGS) entry which is preliminary data.</text>
</comment>
<evidence type="ECO:0000256" key="1">
    <source>
        <dbReference type="SAM" id="MobiDB-lite"/>
    </source>
</evidence>
<keyword evidence="3" id="KW-1185">Reference proteome</keyword>
<organism evidence="2 3">
    <name type="scientific">Marinicauda algicola</name>
    <dbReference type="NCBI Taxonomy" id="2029849"/>
    <lineage>
        <taxon>Bacteria</taxon>
        <taxon>Pseudomonadati</taxon>
        <taxon>Pseudomonadota</taxon>
        <taxon>Alphaproteobacteria</taxon>
        <taxon>Maricaulales</taxon>
        <taxon>Maricaulaceae</taxon>
        <taxon>Marinicauda</taxon>
    </lineage>
</organism>
<reference evidence="2 3" key="1">
    <citation type="journal article" date="2017" name="Int. J. Syst. Evol. Microbiol.">
        <title>Marinicauda algicola sp. nov., isolated from a marine red alga Rhodosorus marinus.</title>
        <authorList>
            <person name="Jeong S.E."/>
            <person name="Jeon S.H."/>
            <person name="Chun B.H."/>
            <person name="Kim D.W."/>
            <person name="Jeon C.O."/>
        </authorList>
    </citation>
    <scope>NUCLEOTIDE SEQUENCE [LARGE SCALE GENOMIC DNA]</scope>
    <source>
        <strain evidence="2 3">JCM 31718</strain>
    </source>
</reference>
<dbReference type="Proteomes" id="UP000308054">
    <property type="component" value="Unassembled WGS sequence"/>
</dbReference>